<feature type="compositionally biased region" description="Low complexity" evidence="4">
    <location>
        <begin position="117"/>
        <end position="168"/>
    </location>
</feature>
<evidence type="ECO:0000259" key="7">
    <source>
        <dbReference type="SMART" id="SM00848"/>
    </source>
</evidence>
<dbReference type="EMBL" id="GG662615">
    <property type="protein sequence ID" value="EAS00457.1"/>
    <property type="molecule type" value="Genomic_DNA"/>
</dbReference>
<dbReference type="GeneID" id="7826998"/>
<dbReference type="InterPro" id="IPR000169">
    <property type="entry name" value="Pept_cys_AS"/>
</dbReference>
<dbReference type="PROSITE" id="PS00139">
    <property type="entry name" value="THIOL_PROTEASE_CYS"/>
    <property type="match status" value="1"/>
</dbReference>
<feature type="chain" id="PRO_5018616145" evidence="5">
    <location>
        <begin position="18"/>
        <end position="397"/>
    </location>
</feature>
<gene>
    <name evidence="8" type="ORF">TTHERM_01359480</name>
</gene>
<protein>
    <submittedName>
        <fullName evidence="8">Papain family cysteine protease</fullName>
    </submittedName>
</protein>
<sequence length="397" mass="44580">MIQTLLFVSILSTCCFAQLVTHNNDNTSLSSVQIKDLLDFNKWKYQHGKKYFNADEANFRQLIYLMNLQKFNEHNSNPNNTYKVATNQFSDLSQEEFESLILNSALIKESKARILQNKDSNNNSNHTSSNTNNNNKNNSTNTNNNNNKNNSTSSSNSTNTINNNKTNPNPNPPVNQLKVVPQSVDWRIQGKVSPVKDQGRCGCCWAFSATALAESVNLMRNNTLQQYSEQELVDCTNNQYQEDYSSLGCGGGWAYNALVYMQRKGIFLESQYPYKAQNGVCNNATSASRQKAFFAKDQIIIDTSVNITNSLQYALSKQPVSVKVDSRYWNSYSSGVFSNCLSDGWYVDHVVLLVGYTKEGNWIVKNSWGTNWGQSGYIYLAPGNTCNLSVTPVITSI</sequence>
<dbReference type="PRINTS" id="PR00705">
    <property type="entry name" value="PAPAIN"/>
</dbReference>
<keyword evidence="8" id="KW-0645">Protease</keyword>
<dbReference type="InterPro" id="IPR039417">
    <property type="entry name" value="Peptidase_C1A_papain-like"/>
</dbReference>
<evidence type="ECO:0000313" key="9">
    <source>
        <dbReference type="Proteomes" id="UP000009168"/>
    </source>
</evidence>
<evidence type="ECO:0000256" key="1">
    <source>
        <dbReference type="ARBA" id="ARBA00008455"/>
    </source>
</evidence>
<dbReference type="SMART" id="SM00848">
    <property type="entry name" value="Inhibitor_I29"/>
    <property type="match status" value="1"/>
</dbReference>
<evidence type="ECO:0000256" key="5">
    <source>
        <dbReference type="SAM" id="SignalP"/>
    </source>
</evidence>
<proteinExistence type="inferred from homology"/>
<dbReference type="Pfam" id="PF00112">
    <property type="entry name" value="Peptidase_C1"/>
    <property type="match status" value="1"/>
</dbReference>
<dbReference type="SMART" id="SM00645">
    <property type="entry name" value="Pept_C1"/>
    <property type="match status" value="1"/>
</dbReference>
<dbReference type="HOGENOM" id="CLU_012184_1_0_1"/>
<feature type="region of interest" description="Disordered" evidence="4">
    <location>
        <begin position="117"/>
        <end position="177"/>
    </location>
</feature>
<evidence type="ECO:0000256" key="4">
    <source>
        <dbReference type="SAM" id="MobiDB-lite"/>
    </source>
</evidence>
<accession>Q23VA1</accession>
<dbReference type="SUPFAM" id="SSF54001">
    <property type="entry name" value="Cysteine proteinases"/>
    <property type="match status" value="1"/>
</dbReference>
<dbReference type="InterPro" id="IPR013128">
    <property type="entry name" value="Peptidase_C1A"/>
</dbReference>
<evidence type="ECO:0000256" key="3">
    <source>
        <dbReference type="ARBA" id="ARBA00023157"/>
    </source>
</evidence>
<dbReference type="Gene3D" id="3.90.70.10">
    <property type="entry name" value="Cysteine proteinases"/>
    <property type="match status" value="1"/>
</dbReference>
<dbReference type="CDD" id="cd02248">
    <property type="entry name" value="Peptidase_C1A"/>
    <property type="match status" value="1"/>
</dbReference>
<feature type="signal peptide" evidence="5">
    <location>
        <begin position="1"/>
        <end position="17"/>
    </location>
</feature>
<dbReference type="eggNOG" id="KOG1543">
    <property type="taxonomic scope" value="Eukaryota"/>
</dbReference>
<evidence type="ECO:0000259" key="6">
    <source>
        <dbReference type="SMART" id="SM00645"/>
    </source>
</evidence>
<keyword evidence="8" id="KW-0378">Hydrolase</keyword>
<dbReference type="InterPro" id="IPR013201">
    <property type="entry name" value="Prot_inhib_I29"/>
</dbReference>
<dbReference type="GO" id="GO:0008234">
    <property type="term" value="F:cysteine-type peptidase activity"/>
    <property type="evidence" value="ECO:0007669"/>
    <property type="project" value="InterPro"/>
</dbReference>
<keyword evidence="2" id="KW-0865">Zymogen</keyword>
<reference evidence="9" key="1">
    <citation type="journal article" date="2006" name="PLoS Biol.">
        <title>Macronuclear genome sequence of the ciliate Tetrahymena thermophila, a model eukaryote.</title>
        <authorList>
            <person name="Eisen J.A."/>
            <person name="Coyne R.S."/>
            <person name="Wu M."/>
            <person name="Wu D."/>
            <person name="Thiagarajan M."/>
            <person name="Wortman J.R."/>
            <person name="Badger J.H."/>
            <person name="Ren Q."/>
            <person name="Amedeo P."/>
            <person name="Jones K.M."/>
            <person name="Tallon L.J."/>
            <person name="Delcher A.L."/>
            <person name="Salzberg S.L."/>
            <person name="Silva J.C."/>
            <person name="Haas B.J."/>
            <person name="Majoros W.H."/>
            <person name="Farzad M."/>
            <person name="Carlton J.M."/>
            <person name="Smith R.K. Jr."/>
            <person name="Garg J."/>
            <person name="Pearlman R.E."/>
            <person name="Karrer K.M."/>
            <person name="Sun L."/>
            <person name="Manning G."/>
            <person name="Elde N.C."/>
            <person name="Turkewitz A.P."/>
            <person name="Asai D.J."/>
            <person name="Wilkes D.E."/>
            <person name="Wang Y."/>
            <person name="Cai H."/>
            <person name="Collins K."/>
            <person name="Stewart B.A."/>
            <person name="Lee S.R."/>
            <person name="Wilamowska K."/>
            <person name="Weinberg Z."/>
            <person name="Ruzzo W.L."/>
            <person name="Wloga D."/>
            <person name="Gaertig J."/>
            <person name="Frankel J."/>
            <person name="Tsao C.-C."/>
            <person name="Gorovsky M.A."/>
            <person name="Keeling P.J."/>
            <person name="Waller R.F."/>
            <person name="Patron N.J."/>
            <person name="Cherry J.M."/>
            <person name="Stover N.A."/>
            <person name="Krieger C.J."/>
            <person name="del Toro C."/>
            <person name="Ryder H.F."/>
            <person name="Williamson S.C."/>
            <person name="Barbeau R.A."/>
            <person name="Hamilton E.P."/>
            <person name="Orias E."/>
        </authorList>
    </citation>
    <scope>NUCLEOTIDE SEQUENCE [LARGE SCALE GENOMIC DNA]</scope>
    <source>
        <strain evidence="9">SB210</strain>
    </source>
</reference>
<dbReference type="Proteomes" id="UP000009168">
    <property type="component" value="Unassembled WGS sequence"/>
</dbReference>
<dbReference type="Pfam" id="PF08246">
    <property type="entry name" value="Inhibitor_I29"/>
    <property type="match status" value="1"/>
</dbReference>
<dbReference type="GO" id="GO:0006508">
    <property type="term" value="P:proteolysis"/>
    <property type="evidence" value="ECO:0007669"/>
    <property type="project" value="UniProtKB-KW"/>
</dbReference>
<dbReference type="MEROPS" id="C01.A54"/>
<evidence type="ECO:0000313" key="8">
    <source>
        <dbReference type="EMBL" id="EAS00457.1"/>
    </source>
</evidence>
<name>Q23VA1_TETTS</name>
<dbReference type="RefSeq" id="XP_001020702.1">
    <property type="nucleotide sequence ID" value="XM_001020702.1"/>
</dbReference>
<keyword evidence="9" id="KW-1185">Reference proteome</keyword>
<dbReference type="InParanoid" id="Q23VA1"/>
<dbReference type="Gene3D" id="1.10.287.2250">
    <property type="match status" value="1"/>
</dbReference>
<keyword evidence="3" id="KW-1015">Disulfide bond</keyword>
<organism evidence="8 9">
    <name type="scientific">Tetrahymena thermophila (strain SB210)</name>
    <dbReference type="NCBI Taxonomy" id="312017"/>
    <lineage>
        <taxon>Eukaryota</taxon>
        <taxon>Sar</taxon>
        <taxon>Alveolata</taxon>
        <taxon>Ciliophora</taxon>
        <taxon>Intramacronucleata</taxon>
        <taxon>Oligohymenophorea</taxon>
        <taxon>Hymenostomatida</taxon>
        <taxon>Tetrahymenina</taxon>
        <taxon>Tetrahymenidae</taxon>
        <taxon>Tetrahymena</taxon>
    </lineage>
</organism>
<dbReference type="InterPro" id="IPR000668">
    <property type="entry name" value="Peptidase_C1A_C"/>
</dbReference>
<evidence type="ECO:0000256" key="2">
    <source>
        <dbReference type="ARBA" id="ARBA00023145"/>
    </source>
</evidence>
<keyword evidence="5" id="KW-0732">Signal</keyword>
<comment type="similarity">
    <text evidence="1">Belongs to the peptidase C1 family.</text>
</comment>
<dbReference type="OrthoDB" id="190265at2759"/>
<dbReference type="InterPro" id="IPR038765">
    <property type="entry name" value="Papain-like_cys_pep_sf"/>
</dbReference>
<dbReference type="STRING" id="312017.Q23VA1"/>
<feature type="domain" description="Peptidase C1A papain C-terminal" evidence="6">
    <location>
        <begin position="180"/>
        <end position="396"/>
    </location>
</feature>
<dbReference type="PANTHER" id="PTHR12411">
    <property type="entry name" value="CYSTEINE PROTEASE FAMILY C1-RELATED"/>
    <property type="match status" value="1"/>
</dbReference>
<dbReference type="AlphaFoldDB" id="Q23VA1"/>
<dbReference type="KEGG" id="tet:TTHERM_01359480"/>
<feature type="domain" description="Cathepsin propeptide inhibitor" evidence="7">
    <location>
        <begin position="40"/>
        <end position="97"/>
    </location>
</feature>